<evidence type="ECO:0000256" key="1">
    <source>
        <dbReference type="SAM" id="Phobius"/>
    </source>
</evidence>
<reference evidence="2 3" key="1">
    <citation type="submission" date="2014-03" db="EMBL/GenBank/DDBJ databases">
        <title>Genome sequence of Clostridium litorale W6, DSM 5388.</title>
        <authorList>
            <person name="Poehlein A."/>
            <person name="Jagirdar A."/>
            <person name="Khonsari B."/>
            <person name="Chibani C.M."/>
            <person name="Gutierrez Gutierrez D.A."/>
            <person name="Davydova E."/>
            <person name="Alghaithi H.S."/>
            <person name="Nair K.P."/>
            <person name="Dhamotharan K."/>
            <person name="Chandran L."/>
            <person name="G W."/>
            <person name="Daniel R."/>
        </authorList>
    </citation>
    <scope>NUCLEOTIDE SEQUENCE [LARGE SCALE GENOMIC DNA]</scope>
    <source>
        <strain evidence="2 3">W6</strain>
    </source>
</reference>
<keyword evidence="3" id="KW-1185">Reference proteome</keyword>
<dbReference type="EMBL" id="JJMM01000002">
    <property type="protein sequence ID" value="KDR96435.1"/>
    <property type="molecule type" value="Genomic_DNA"/>
</dbReference>
<gene>
    <name evidence="2" type="ORF">CLIT_2c00410</name>
</gene>
<feature type="transmembrane region" description="Helical" evidence="1">
    <location>
        <begin position="14"/>
        <end position="32"/>
    </location>
</feature>
<dbReference type="Proteomes" id="UP000027946">
    <property type="component" value="Unassembled WGS sequence"/>
</dbReference>
<sequence length="42" mass="4523">MGVSIQTHVSFGRVAQITGLVLVVIALFGALFRESELFSICI</sequence>
<keyword evidence="1" id="KW-0472">Membrane</keyword>
<proteinExistence type="predicted"/>
<keyword evidence="1" id="KW-0812">Transmembrane</keyword>
<organism evidence="2 3">
    <name type="scientific">Peptoclostridium litorale DSM 5388</name>
    <dbReference type="NCBI Taxonomy" id="1121324"/>
    <lineage>
        <taxon>Bacteria</taxon>
        <taxon>Bacillati</taxon>
        <taxon>Bacillota</taxon>
        <taxon>Clostridia</taxon>
        <taxon>Peptostreptococcales</taxon>
        <taxon>Peptoclostridiaceae</taxon>
        <taxon>Peptoclostridium</taxon>
    </lineage>
</organism>
<evidence type="ECO:0000313" key="3">
    <source>
        <dbReference type="Proteomes" id="UP000027946"/>
    </source>
</evidence>
<protein>
    <submittedName>
        <fullName evidence="2">Uncharacterized protein</fullName>
    </submittedName>
</protein>
<evidence type="ECO:0000313" key="2">
    <source>
        <dbReference type="EMBL" id="KDR96435.1"/>
    </source>
</evidence>
<keyword evidence="1" id="KW-1133">Transmembrane helix</keyword>
<name>A0A069RJW7_PEPLI</name>
<dbReference type="AlphaFoldDB" id="A0A069RJW7"/>
<accession>A0A069RJW7</accession>
<comment type="caution">
    <text evidence="2">The sequence shown here is derived from an EMBL/GenBank/DDBJ whole genome shotgun (WGS) entry which is preliminary data.</text>
</comment>
<dbReference type="STRING" id="1121324.CLIT_2c00410"/>